<keyword evidence="1" id="KW-1133">Transmembrane helix</keyword>
<feature type="transmembrane region" description="Helical" evidence="1">
    <location>
        <begin position="58"/>
        <end position="80"/>
    </location>
</feature>
<sequence>MMAESRRYAANQQLDLQQIQDDAKQRWLRPVEICEILQNYQKLNIAEAPPNQPRGCNWFPFQVSFLHLLSLFLMVILVSYEENISDVEDSRLQ</sequence>
<evidence type="ECO:0000259" key="2">
    <source>
        <dbReference type="Pfam" id="PF03859"/>
    </source>
</evidence>
<evidence type="ECO:0000313" key="4">
    <source>
        <dbReference type="Proteomes" id="UP001054252"/>
    </source>
</evidence>
<comment type="caution">
    <text evidence="3">The sequence shown here is derived from an EMBL/GenBank/DDBJ whole genome shotgun (WGS) entry which is preliminary data.</text>
</comment>
<keyword evidence="1" id="KW-0812">Transmembrane</keyword>
<organism evidence="3 4">
    <name type="scientific">Rubroshorea leprosula</name>
    <dbReference type="NCBI Taxonomy" id="152421"/>
    <lineage>
        <taxon>Eukaryota</taxon>
        <taxon>Viridiplantae</taxon>
        <taxon>Streptophyta</taxon>
        <taxon>Embryophyta</taxon>
        <taxon>Tracheophyta</taxon>
        <taxon>Spermatophyta</taxon>
        <taxon>Magnoliopsida</taxon>
        <taxon>eudicotyledons</taxon>
        <taxon>Gunneridae</taxon>
        <taxon>Pentapetalae</taxon>
        <taxon>rosids</taxon>
        <taxon>malvids</taxon>
        <taxon>Malvales</taxon>
        <taxon>Dipterocarpaceae</taxon>
        <taxon>Rubroshorea</taxon>
    </lineage>
</organism>
<feature type="domain" description="CG-1" evidence="2">
    <location>
        <begin position="23"/>
        <end position="62"/>
    </location>
</feature>
<proteinExistence type="predicted"/>
<dbReference type="Pfam" id="PF03859">
    <property type="entry name" value="CG-1"/>
    <property type="match status" value="1"/>
</dbReference>
<accession>A0AAV5J4A8</accession>
<dbReference type="AlphaFoldDB" id="A0AAV5J4A8"/>
<reference evidence="3 4" key="1">
    <citation type="journal article" date="2021" name="Commun. Biol.">
        <title>The genome of Shorea leprosula (Dipterocarpaceae) highlights the ecological relevance of drought in aseasonal tropical rainforests.</title>
        <authorList>
            <person name="Ng K.K.S."/>
            <person name="Kobayashi M.J."/>
            <person name="Fawcett J.A."/>
            <person name="Hatakeyama M."/>
            <person name="Paape T."/>
            <person name="Ng C.H."/>
            <person name="Ang C.C."/>
            <person name="Tnah L.H."/>
            <person name="Lee C.T."/>
            <person name="Nishiyama T."/>
            <person name="Sese J."/>
            <person name="O'Brien M.J."/>
            <person name="Copetti D."/>
            <person name="Mohd Noor M.I."/>
            <person name="Ong R.C."/>
            <person name="Putra M."/>
            <person name="Sireger I.Z."/>
            <person name="Indrioko S."/>
            <person name="Kosugi Y."/>
            <person name="Izuno A."/>
            <person name="Isagi Y."/>
            <person name="Lee S.L."/>
            <person name="Shimizu K.K."/>
        </authorList>
    </citation>
    <scope>NUCLEOTIDE SEQUENCE [LARGE SCALE GENOMIC DNA]</scope>
    <source>
        <strain evidence="3">214</strain>
    </source>
</reference>
<evidence type="ECO:0000313" key="3">
    <source>
        <dbReference type="EMBL" id="GKV06854.1"/>
    </source>
</evidence>
<keyword evidence="4" id="KW-1185">Reference proteome</keyword>
<name>A0AAV5J4A8_9ROSI</name>
<keyword evidence="1" id="KW-0472">Membrane</keyword>
<dbReference type="GO" id="GO:0003677">
    <property type="term" value="F:DNA binding"/>
    <property type="evidence" value="ECO:0007669"/>
    <property type="project" value="InterPro"/>
</dbReference>
<evidence type="ECO:0000256" key="1">
    <source>
        <dbReference type="SAM" id="Phobius"/>
    </source>
</evidence>
<dbReference type="Proteomes" id="UP001054252">
    <property type="component" value="Unassembled WGS sequence"/>
</dbReference>
<dbReference type="InterPro" id="IPR005559">
    <property type="entry name" value="CG-1_dom"/>
</dbReference>
<gene>
    <name evidence="3" type="ORF">SLEP1_g18677</name>
</gene>
<protein>
    <recommendedName>
        <fullName evidence="2">CG-1 domain-containing protein</fullName>
    </recommendedName>
</protein>
<dbReference type="EMBL" id="BPVZ01000026">
    <property type="protein sequence ID" value="GKV06854.1"/>
    <property type="molecule type" value="Genomic_DNA"/>
</dbReference>